<reference evidence="2 3" key="1">
    <citation type="submission" date="2023-12" db="EMBL/GenBank/DDBJ databases">
        <title>Novel species of the genus Arcicella isolated from rivers.</title>
        <authorList>
            <person name="Lu H."/>
        </authorList>
    </citation>
    <scope>NUCLEOTIDE SEQUENCE [LARGE SCALE GENOMIC DNA]</scope>
    <source>
        <strain evidence="2 3">KCTC 23307</strain>
    </source>
</reference>
<organism evidence="2 3">
    <name type="scientific">Arcicella rigui</name>
    <dbReference type="NCBI Taxonomy" id="797020"/>
    <lineage>
        <taxon>Bacteria</taxon>
        <taxon>Pseudomonadati</taxon>
        <taxon>Bacteroidota</taxon>
        <taxon>Cytophagia</taxon>
        <taxon>Cytophagales</taxon>
        <taxon>Flectobacillaceae</taxon>
        <taxon>Arcicella</taxon>
    </lineage>
</organism>
<evidence type="ECO:0000313" key="3">
    <source>
        <dbReference type="Proteomes" id="UP001302949"/>
    </source>
</evidence>
<gene>
    <name evidence="2" type="ORF">VB248_19470</name>
</gene>
<dbReference type="EMBL" id="JAYFUM010000026">
    <property type="protein sequence ID" value="MEA5141343.1"/>
    <property type="molecule type" value="Genomic_DNA"/>
</dbReference>
<protein>
    <recommendedName>
        <fullName evidence="4">Endonuclease/exonuclease/phosphatase domain-containing protein</fullName>
    </recommendedName>
</protein>
<dbReference type="SUPFAM" id="SSF56219">
    <property type="entry name" value="DNase I-like"/>
    <property type="match status" value="1"/>
</dbReference>
<keyword evidence="3" id="KW-1185">Reference proteome</keyword>
<keyword evidence="1" id="KW-0472">Membrane</keyword>
<keyword evidence="1" id="KW-1133">Transmembrane helix</keyword>
<dbReference type="InterPro" id="IPR036691">
    <property type="entry name" value="Endo/exonu/phosph_ase_sf"/>
</dbReference>
<feature type="transmembrane region" description="Helical" evidence="1">
    <location>
        <begin position="20"/>
        <end position="40"/>
    </location>
</feature>
<proteinExistence type="predicted"/>
<evidence type="ECO:0000256" key="1">
    <source>
        <dbReference type="SAM" id="Phobius"/>
    </source>
</evidence>
<evidence type="ECO:0000313" key="2">
    <source>
        <dbReference type="EMBL" id="MEA5141343.1"/>
    </source>
</evidence>
<keyword evidence="1" id="KW-0812">Transmembrane</keyword>
<evidence type="ECO:0008006" key="4">
    <source>
        <dbReference type="Google" id="ProtNLM"/>
    </source>
</evidence>
<accession>A0ABU5QFF8</accession>
<dbReference type="RefSeq" id="WP_323298498.1">
    <property type="nucleotide sequence ID" value="NZ_JAYFUM010000026.1"/>
</dbReference>
<dbReference type="Gene3D" id="3.60.10.10">
    <property type="entry name" value="Endonuclease/exonuclease/phosphatase"/>
    <property type="match status" value="1"/>
</dbReference>
<sequence>MGKDLRFINVLKANGFIRRVDFLLITSYFCLGSHLIYYTMQSLNFLFWNVNRKPIIKEIANIAKHHNIDVLLLAECNFNLASLLLELNSETVEYELPNPIFQNDRIKVFTKFSSSFIIPLEDESENRYTCFKIKFPIAEEILVFGVHLPDRRNNQPSSISSHAGRIARRVKEIEKEQNLYNTVVLGDFNMNPSDVGMIDAESFHAIMDSEIAKNKSRTISKKEYDYFYNPMWSLHGDIGNNVAGSYYYKNAELVNYHWNVFDQVLIRPSLIDSFDKESLKILDNDGSKSLLKKNIIPDSDNYSDHLPLMFTLNIQ</sequence>
<dbReference type="Proteomes" id="UP001302949">
    <property type="component" value="Unassembled WGS sequence"/>
</dbReference>
<name>A0ABU5QFF8_9BACT</name>
<comment type="caution">
    <text evidence="2">The sequence shown here is derived from an EMBL/GenBank/DDBJ whole genome shotgun (WGS) entry which is preliminary data.</text>
</comment>